<feature type="chain" id="PRO_5007829240" evidence="5">
    <location>
        <begin position="17"/>
        <end position="467"/>
    </location>
</feature>
<organism evidence="7 8">
    <name type="scientific">Colletotrichum incanum</name>
    <name type="common">Soybean anthracnose fungus</name>
    <dbReference type="NCBI Taxonomy" id="1573173"/>
    <lineage>
        <taxon>Eukaryota</taxon>
        <taxon>Fungi</taxon>
        <taxon>Dikarya</taxon>
        <taxon>Ascomycota</taxon>
        <taxon>Pezizomycotina</taxon>
        <taxon>Sordariomycetes</taxon>
        <taxon>Hypocreomycetidae</taxon>
        <taxon>Glomerellales</taxon>
        <taxon>Glomerellaceae</taxon>
        <taxon>Colletotrichum</taxon>
        <taxon>Colletotrichum spaethianum species complex</taxon>
    </lineage>
</organism>
<dbReference type="InterPro" id="IPR016166">
    <property type="entry name" value="FAD-bd_PCMH"/>
</dbReference>
<dbReference type="Gene3D" id="3.40.462.20">
    <property type="match status" value="1"/>
</dbReference>
<evidence type="ECO:0000256" key="3">
    <source>
        <dbReference type="ARBA" id="ARBA00022827"/>
    </source>
</evidence>
<dbReference type="InterPro" id="IPR036318">
    <property type="entry name" value="FAD-bd_PCMH-like_sf"/>
</dbReference>
<keyword evidence="8" id="KW-1185">Reference proteome</keyword>
<dbReference type="GO" id="GO:0016491">
    <property type="term" value="F:oxidoreductase activity"/>
    <property type="evidence" value="ECO:0007669"/>
    <property type="project" value="UniProtKB-KW"/>
</dbReference>
<evidence type="ECO:0000313" key="8">
    <source>
        <dbReference type="Proteomes" id="UP000076584"/>
    </source>
</evidence>
<evidence type="ECO:0000256" key="5">
    <source>
        <dbReference type="SAM" id="SignalP"/>
    </source>
</evidence>
<keyword evidence="5" id="KW-0732">Signal</keyword>
<dbReference type="Gene3D" id="3.30.43.10">
    <property type="entry name" value="Uridine Diphospho-n-acetylenolpyruvylglucosamine Reductase, domain 2"/>
    <property type="match status" value="1"/>
</dbReference>
<evidence type="ECO:0000256" key="4">
    <source>
        <dbReference type="ARBA" id="ARBA00023002"/>
    </source>
</evidence>
<gene>
    <name evidence="7" type="ORF">CI238_10509</name>
</gene>
<proteinExistence type="inferred from homology"/>
<evidence type="ECO:0000256" key="2">
    <source>
        <dbReference type="ARBA" id="ARBA00022630"/>
    </source>
</evidence>
<dbReference type="STRING" id="1573173.A0A161XSI8"/>
<dbReference type="PROSITE" id="PS51387">
    <property type="entry name" value="FAD_PCMH"/>
    <property type="match status" value="1"/>
</dbReference>
<keyword evidence="4" id="KW-0560">Oxidoreductase</keyword>
<dbReference type="Gene3D" id="3.30.465.10">
    <property type="match status" value="1"/>
</dbReference>
<dbReference type="PANTHER" id="PTHR42973">
    <property type="entry name" value="BINDING OXIDOREDUCTASE, PUTATIVE (AFU_ORTHOLOGUE AFUA_1G17690)-RELATED"/>
    <property type="match status" value="1"/>
</dbReference>
<dbReference type="EMBL" id="LFIW01002819">
    <property type="protein sequence ID" value="KZL63352.1"/>
    <property type="molecule type" value="Genomic_DNA"/>
</dbReference>
<dbReference type="InterPro" id="IPR012951">
    <property type="entry name" value="BBE"/>
</dbReference>
<dbReference type="SUPFAM" id="SSF56176">
    <property type="entry name" value="FAD-binding/transporter-associated domain-like"/>
    <property type="match status" value="1"/>
</dbReference>
<comment type="caution">
    <text evidence="7">The sequence shown here is derived from an EMBL/GenBank/DDBJ whole genome shotgun (WGS) entry which is preliminary data.</text>
</comment>
<evidence type="ECO:0000256" key="1">
    <source>
        <dbReference type="ARBA" id="ARBA00005466"/>
    </source>
</evidence>
<keyword evidence="2" id="KW-0285">Flavoprotein</keyword>
<dbReference type="PANTHER" id="PTHR42973:SF7">
    <property type="entry name" value="FAD-BINDING PCMH-TYPE DOMAIN-CONTAINING PROTEIN"/>
    <property type="match status" value="1"/>
</dbReference>
<feature type="signal peptide" evidence="5">
    <location>
        <begin position="1"/>
        <end position="16"/>
    </location>
</feature>
<comment type="similarity">
    <text evidence="1">Belongs to the oxygen-dependent FAD-linked oxidoreductase family.</text>
</comment>
<accession>A0A161XSI8</accession>
<dbReference type="Pfam" id="PF01565">
    <property type="entry name" value="FAD_binding_4"/>
    <property type="match status" value="1"/>
</dbReference>
<sequence>MKLLLSLQLLVVAVSALTARAPTVANDLKALVSAPSSVAINLRVRWSTFNAPILAIIVNVTTESDVAAVVKYCTSRSIPFTAQNGGNGWGKTFNLGNNGVLINLAGLNAVTSSKRKTQATISGGVVIGEAIQAANAAGVVVQTGNCNFVGALGAILGGGYVGFGVDNVLSLRVVVASGEVLTVSSTSHSDLFWALRGDGPNFGVVTSATVRAWPTSAHDRTAWLMNLFFSPEKLPQIAQAIQDLPLKPEQVVYLILTNSGPPSNAPAVLVTGFLRKGTEEAGRAAFAPLYALGPISNSSNVAAYESWNAANDNFCARGDRKPAFSTTIKHMQPETWPAIWDLYTEFQAKGPSSAVLIERYNLTRAQSAPKGSAALQEELRRAAFAQAIVIPWYTDAALDAEAQNSGRRIRDIWSYSVTATENPTYVNFAHGDETAEAIYGSRMSSLRKSKRKWDPAGAFNQWFNVGT</sequence>
<dbReference type="GO" id="GO:0071949">
    <property type="term" value="F:FAD binding"/>
    <property type="evidence" value="ECO:0007669"/>
    <property type="project" value="InterPro"/>
</dbReference>
<dbReference type="InterPro" id="IPR006094">
    <property type="entry name" value="Oxid_FAD_bind_N"/>
</dbReference>
<protein>
    <submittedName>
        <fullName evidence="7">Fad binding domain-containing protein</fullName>
    </submittedName>
</protein>
<dbReference type="AlphaFoldDB" id="A0A161XSI8"/>
<evidence type="ECO:0000259" key="6">
    <source>
        <dbReference type="PROSITE" id="PS51387"/>
    </source>
</evidence>
<name>A0A161XSI8_COLIC</name>
<feature type="domain" description="FAD-binding PCMH-type" evidence="6">
    <location>
        <begin position="49"/>
        <end position="215"/>
    </location>
</feature>
<dbReference type="InterPro" id="IPR016167">
    <property type="entry name" value="FAD-bd_PCMH_sub1"/>
</dbReference>
<keyword evidence="3" id="KW-0274">FAD</keyword>
<dbReference type="InterPro" id="IPR016169">
    <property type="entry name" value="FAD-bd_PCMH_sub2"/>
</dbReference>
<evidence type="ECO:0000313" key="7">
    <source>
        <dbReference type="EMBL" id="KZL63352.1"/>
    </source>
</evidence>
<dbReference type="InterPro" id="IPR050416">
    <property type="entry name" value="FAD-linked_Oxidoreductase"/>
</dbReference>
<reference evidence="7 8" key="1">
    <citation type="submission" date="2015-06" db="EMBL/GenBank/DDBJ databases">
        <title>Survival trade-offs in plant roots during colonization by closely related pathogenic and mutualistic fungi.</title>
        <authorList>
            <person name="Hacquard S."/>
            <person name="Kracher B."/>
            <person name="Hiruma K."/>
            <person name="Weinman A."/>
            <person name="Muench P."/>
            <person name="Garrido Oter R."/>
            <person name="Ver Loren van Themaat E."/>
            <person name="Dallerey J.-F."/>
            <person name="Damm U."/>
            <person name="Henrissat B."/>
            <person name="Lespinet O."/>
            <person name="Thon M."/>
            <person name="Kemen E."/>
            <person name="McHardy A.C."/>
            <person name="Schulze-Lefert P."/>
            <person name="O'Connell R.J."/>
        </authorList>
    </citation>
    <scope>NUCLEOTIDE SEQUENCE [LARGE SCALE GENOMIC DNA]</scope>
    <source>
        <strain evidence="7 8">MAFF 238704</strain>
    </source>
</reference>
<dbReference type="Pfam" id="PF08031">
    <property type="entry name" value="BBE"/>
    <property type="match status" value="1"/>
</dbReference>
<dbReference type="Proteomes" id="UP000076584">
    <property type="component" value="Unassembled WGS sequence"/>
</dbReference>